<reference evidence="1 2" key="1">
    <citation type="submission" date="2014-10" db="EMBL/GenBank/DDBJ databases">
        <title>Genome sequence of Novosphingobium malaysiense MUSC 273(T).</title>
        <authorList>
            <person name="Lee L.-H."/>
        </authorList>
    </citation>
    <scope>NUCLEOTIDE SEQUENCE [LARGE SCALE GENOMIC DNA]</scope>
    <source>
        <strain evidence="1 2">MUSC 273</strain>
    </source>
</reference>
<evidence type="ECO:0000313" key="2">
    <source>
        <dbReference type="Proteomes" id="UP000031057"/>
    </source>
</evidence>
<proteinExistence type="predicted"/>
<dbReference type="EMBL" id="JTDI01000009">
    <property type="protein sequence ID" value="KHK89061.1"/>
    <property type="molecule type" value="Genomic_DNA"/>
</dbReference>
<name>A0A0B1ZIP0_9SPHN</name>
<evidence type="ECO:0000313" key="1">
    <source>
        <dbReference type="EMBL" id="KHK89061.1"/>
    </source>
</evidence>
<dbReference type="Proteomes" id="UP000031057">
    <property type="component" value="Unassembled WGS sequence"/>
</dbReference>
<dbReference type="AlphaFoldDB" id="A0A0B1ZIP0"/>
<accession>A0A0B1ZIP0</accession>
<gene>
    <name evidence="1" type="ORF">LK12_22155</name>
</gene>
<protein>
    <submittedName>
        <fullName evidence="1">Uncharacterized protein</fullName>
    </submittedName>
</protein>
<comment type="caution">
    <text evidence="1">The sequence shown here is derived from an EMBL/GenBank/DDBJ whole genome shotgun (WGS) entry which is preliminary data.</text>
</comment>
<sequence>MTPIAAAAAASRSLTRPARCRARAPVLHEEEVRMTIDQHIEELRAELKACPERAEQAQIAAELQAALERREQLQGAAIGAPGG</sequence>
<organism evidence="1 2">
    <name type="scientific">Novosphingobium malaysiense</name>
    <dbReference type="NCBI Taxonomy" id="1348853"/>
    <lineage>
        <taxon>Bacteria</taxon>
        <taxon>Pseudomonadati</taxon>
        <taxon>Pseudomonadota</taxon>
        <taxon>Alphaproteobacteria</taxon>
        <taxon>Sphingomonadales</taxon>
        <taxon>Sphingomonadaceae</taxon>
        <taxon>Novosphingobium</taxon>
    </lineage>
</organism>
<keyword evidence="2" id="KW-1185">Reference proteome</keyword>